<keyword evidence="1" id="KW-0547">Nucleotide-binding</keyword>
<dbReference type="PANTHER" id="PTHR11566:SF215">
    <property type="entry name" value="DYNAMIN GTPASE"/>
    <property type="match status" value="1"/>
</dbReference>
<gene>
    <name evidence="5" type="ORF">N7505_002669</name>
</gene>
<proteinExistence type="predicted"/>
<dbReference type="Pfam" id="PF00350">
    <property type="entry name" value="Dynamin_N"/>
    <property type="match status" value="1"/>
</dbReference>
<dbReference type="Proteomes" id="UP001220256">
    <property type="component" value="Unassembled WGS sequence"/>
</dbReference>
<dbReference type="Gene3D" id="3.40.50.300">
    <property type="entry name" value="P-loop containing nucleotide triphosphate hydrolases"/>
    <property type="match status" value="1"/>
</dbReference>
<dbReference type="PROSITE" id="PS51388">
    <property type="entry name" value="GED"/>
    <property type="match status" value="1"/>
</dbReference>
<dbReference type="CDD" id="cd08771">
    <property type="entry name" value="DLP_1"/>
    <property type="match status" value="1"/>
</dbReference>
<reference evidence="5 6" key="1">
    <citation type="journal article" date="2023" name="IMA Fungus">
        <title>Comparative genomic study of the Penicillium genus elucidates a diverse pangenome and 15 lateral gene transfer events.</title>
        <authorList>
            <person name="Petersen C."/>
            <person name="Sorensen T."/>
            <person name="Nielsen M.R."/>
            <person name="Sondergaard T.E."/>
            <person name="Sorensen J.L."/>
            <person name="Fitzpatrick D.A."/>
            <person name="Frisvad J.C."/>
            <person name="Nielsen K.L."/>
        </authorList>
    </citation>
    <scope>NUCLEOTIDE SEQUENCE [LARGE SCALE GENOMIC DNA]</scope>
    <source>
        <strain evidence="5 6">IBT 3361</strain>
    </source>
</reference>
<accession>A0ABQ8X1S4</accession>
<dbReference type="InterPro" id="IPR000375">
    <property type="entry name" value="Dynamin_stalk"/>
</dbReference>
<evidence type="ECO:0000259" key="3">
    <source>
        <dbReference type="PROSITE" id="PS51388"/>
    </source>
</evidence>
<evidence type="ECO:0000256" key="1">
    <source>
        <dbReference type="ARBA" id="ARBA00022741"/>
    </source>
</evidence>
<dbReference type="InterPro" id="IPR027417">
    <property type="entry name" value="P-loop_NTPase"/>
</dbReference>
<organism evidence="5 6">
    <name type="scientific">Penicillium chrysogenum</name>
    <name type="common">Penicillium notatum</name>
    <dbReference type="NCBI Taxonomy" id="5076"/>
    <lineage>
        <taxon>Eukaryota</taxon>
        <taxon>Fungi</taxon>
        <taxon>Dikarya</taxon>
        <taxon>Ascomycota</taxon>
        <taxon>Pezizomycotina</taxon>
        <taxon>Eurotiomycetes</taxon>
        <taxon>Eurotiomycetidae</taxon>
        <taxon>Eurotiales</taxon>
        <taxon>Aspergillaceae</taxon>
        <taxon>Penicillium</taxon>
        <taxon>Penicillium chrysogenum species complex</taxon>
    </lineage>
</organism>
<keyword evidence="2" id="KW-0342">GTP-binding</keyword>
<comment type="caution">
    <text evidence="5">The sequence shown here is derived from an EMBL/GenBank/DDBJ whole genome shotgun (WGS) entry which is preliminary data.</text>
</comment>
<protein>
    <submittedName>
        <fullName evidence="5">Vacuolar sorting protein VPS1 dynamin</fullName>
    </submittedName>
</protein>
<feature type="domain" description="Dynamin-type G" evidence="4">
    <location>
        <begin position="30"/>
        <end position="320"/>
    </location>
</feature>
<dbReference type="PRINTS" id="PR00195">
    <property type="entry name" value="DYNAMIN"/>
</dbReference>
<dbReference type="SMART" id="SM00053">
    <property type="entry name" value="DYNc"/>
    <property type="match status" value="1"/>
</dbReference>
<dbReference type="InterPro" id="IPR045063">
    <property type="entry name" value="Dynamin_N"/>
</dbReference>
<evidence type="ECO:0000256" key="2">
    <source>
        <dbReference type="ARBA" id="ARBA00023134"/>
    </source>
</evidence>
<keyword evidence="6" id="KW-1185">Reference proteome</keyword>
<dbReference type="Gene3D" id="1.20.120.1240">
    <property type="entry name" value="Dynamin, middle domain"/>
    <property type="match status" value="1"/>
</dbReference>
<dbReference type="EMBL" id="JAPVEB010000001">
    <property type="protein sequence ID" value="KAJ5284689.1"/>
    <property type="molecule type" value="Genomic_DNA"/>
</dbReference>
<dbReference type="PROSITE" id="PS51718">
    <property type="entry name" value="G_DYNAMIN_2"/>
    <property type="match status" value="1"/>
</dbReference>
<evidence type="ECO:0000313" key="6">
    <source>
        <dbReference type="Proteomes" id="UP001220256"/>
    </source>
</evidence>
<dbReference type="SUPFAM" id="SSF52540">
    <property type="entry name" value="P-loop containing nucleoside triphosphate hydrolases"/>
    <property type="match status" value="1"/>
</dbReference>
<dbReference type="InterPro" id="IPR022812">
    <property type="entry name" value="Dynamin"/>
</dbReference>
<dbReference type="InterPro" id="IPR030381">
    <property type="entry name" value="G_DYNAMIN_dom"/>
</dbReference>
<evidence type="ECO:0000259" key="4">
    <source>
        <dbReference type="PROSITE" id="PS51718"/>
    </source>
</evidence>
<sequence>MGETNTGFGIIDSVSLDKIDRLFACNVGEYVALPQLVVVGDQSSGKSSVLEGLTELPFPRESGLCTRFATQITFRRSPESNIAASIIPDCNSSGDHQEKVRQWSKNLQCLDAISFASIMAEVKDTMGIDHINDETRRTFSGDILRLEVSGPSQEHLTIIDVPGIFKRTTHGVTTKADRSMVDRMVRGYMENPRSVMLTVIPCNVDVATQEILERAEEVDPNGIRTLGVLTKPDIVDKGSERGALDLIEGQRHQLQLGWHLVRNPGQAELDHPKSNRQEIERGFFASAVPWNQLNKDKTGIHALRIRLQEVMAQHIRREFPKVKAEINQRLKGARKCLGSLGPKRETLAEQSQFMMKMALEFQNLASQAERSEYSHSDLFDENTKLRLATAAINRGEDFAERMATSGHLFDFNTEQQVDETMEIPDETDREGLSLGVEYGDFDTRTEQDHPGIMDLVHQNLSLPSAHSRGILPWLKGMHLESRGFELGTFKPSLLGSAMKKQSSKWSSLAFGYISDIIMLVHRMVTNLLNEVTPDDNMRVAIESLLIGELRRRYREAISLTEFLIQVELEGNPATHNHYFNDTLEKCRQNRLRKALEAKATSDCSHGTVVQLDAIAQNHPLSNVDHVVLEMHDILRSYYKLARKRFVDFVRMQVADYLLVTGPNRPLSLFSPTFVAAMDPEQLAEVAREDTRIRRRRGQLQKEVKLLEEGKMILT</sequence>
<dbReference type="PANTHER" id="PTHR11566">
    <property type="entry name" value="DYNAMIN"/>
    <property type="match status" value="1"/>
</dbReference>
<dbReference type="Pfam" id="PF01031">
    <property type="entry name" value="Dynamin_M"/>
    <property type="match status" value="1"/>
</dbReference>
<dbReference type="InterPro" id="IPR020850">
    <property type="entry name" value="GED_dom"/>
</dbReference>
<feature type="domain" description="GED" evidence="3">
    <location>
        <begin position="627"/>
        <end position="714"/>
    </location>
</feature>
<evidence type="ECO:0000313" key="5">
    <source>
        <dbReference type="EMBL" id="KAJ5284689.1"/>
    </source>
</evidence>
<dbReference type="InterPro" id="IPR001401">
    <property type="entry name" value="Dynamin_GTPase"/>
</dbReference>
<name>A0ABQ8X1S4_PENCH</name>